<gene>
    <name evidence="1" type="ORF">ACFQ2I_06475</name>
</gene>
<dbReference type="Pfam" id="PF11518">
    <property type="entry name" value="DUF3221"/>
    <property type="match status" value="1"/>
</dbReference>
<accession>A0ABW3HNH6</accession>
<evidence type="ECO:0000313" key="1">
    <source>
        <dbReference type="EMBL" id="MFD0959035.1"/>
    </source>
</evidence>
<organism evidence="1 2">
    <name type="scientific">Paenibacillus chungangensis</name>
    <dbReference type="NCBI Taxonomy" id="696535"/>
    <lineage>
        <taxon>Bacteria</taxon>
        <taxon>Bacillati</taxon>
        <taxon>Bacillota</taxon>
        <taxon>Bacilli</taxon>
        <taxon>Bacillales</taxon>
        <taxon>Paenibacillaceae</taxon>
        <taxon>Paenibacillus</taxon>
    </lineage>
</organism>
<name>A0ABW3HNH6_9BACL</name>
<dbReference type="InterPro" id="IPR012340">
    <property type="entry name" value="NA-bd_OB-fold"/>
</dbReference>
<dbReference type="Gene3D" id="2.40.50.140">
    <property type="entry name" value="Nucleic acid-binding proteins"/>
    <property type="match status" value="1"/>
</dbReference>
<dbReference type="EMBL" id="JBHTJZ010000005">
    <property type="protein sequence ID" value="MFD0959035.1"/>
    <property type="molecule type" value="Genomic_DNA"/>
</dbReference>
<keyword evidence="2" id="KW-1185">Reference proteome</keyword>
<proteinExistence type="predicted"/>
<comment type="caution">
    <text evidence="1">The sequence shown here is derived from an EMBL/GenBank/DDBJ whole genome shotgun (WGS) entry which is preliminary data.</text>
</comment>
<protein>
    <submittedName>
        <fullName evidence="1">DUF3221 domain-containing protein</fullName>
    </submittedName>
</protein>
<dbReference type="InterPro" id="IPR021598">
    <property type="entry name" value="DUF3221"/>
</dbReference>
<dbReference type="Proteomes" id="UP001596989">
    <property type="component" value="Unassembled WGS sequence"/>
</dbReference>
<evidence type="ECO:0000313" key="2">
    <source>
        <dbReference type="Proteomes" id="UP001596989"/>
    </source>
</evidence>
<sequence length="116" mass="12956">MKKTIVISLILLGILTLLFILFESTRGEADLIGRVVDEDGSRILVISGITKEEITGEVNEIINSGKYKGAYWITVKGIQSFKRYDIGDQVKVWFTKDVADSYPAQTGAVKIEKMKE</sequence>
<reference evidence="2" key="1">
    <citation type="journal article" date="2019" name="Int. J. Syst. Evol. Microbiol.">
        <title>The Global Catalogue of Microorganisms (GCM) 10K type strain sequencing project: providing services to taxonomists for standard genome sequencing and annotation.</title>
        <authorList>
            <consortium name="The Broad Institute Genomics Platform"/>
            <consortium name="The Broad Institute Genome Sequencing Center for Infectious Disease"/>
            <person name="Wu L."/>
            <person name="Ma J."/>
        </authorList>
    </citation>
    <scope>NUCLEOTIDE SEQUENCE [LARGE SCALE GENOMIC DNA]</scope>
    <source>
        <strain evidence="2">CCUG 59129</strain>
    </source>
</reference>
<dbReference type="RefSeq" id="WP_377562871.1">
    <property type="nucleotide sequence ID" value="NZ_JBHTJZ010000005.1"/>
</dbReference>